<reference evidence="1" key="1">
    <citation type="submission" date="2012-04" db="EMBL/GenBank/DDBJ databases">
        <title>The Genome Sequence of Fusarium oxysporum melonis.</title>
        <authorList>
            <consortium name="The Broad Institute Genome Sequencing Platform"/>
            <person name="Ma L.-J."/>
            <person name="Gale L.R."/>
            <person name="Schwartz D.C."/>
            <person name="Zhou S."/>
            <person name="Corby-Kistler H."/>
            <person name="Young S.K."/>
            <person name="Zeng Q."/>
            <person name="Gargeya S."/>
            <person name="Fitzgerald M."/>
            <person name="Haas B."/>
            <person name="Abouelleil A."/>
            <person name="Alvarado L."/>
            <person name="Arachchi H.M."/>
            <person name="Berlin A."/>
            <person name="Brown A."/>
            <person name="Chapman S.B."/>
            <person name="Chen Z."/>
            <person name="Dunbar C."/>
            <person name="Freedman E."/>
            <person name="Gearin G."/>
            <person name="Goldberg J."/>
            <person name="Griggs A."/>
            <person name="Gujja S."/>
            <person name="Heiman D."/>
            <person name="Howarth C."/>
            <person name="Larson L."/>
            <person name="Lui A."/>
            <person name="MacDonald P.J.P."/>
            <person name="Montmayeur A."/>
            <person name="Murphy C."/>
            <person name="Neiman D."/>
            <person name="Pearson M."/>
            <person name="Priest M."/>
            <person name="Roberts A."/>
            <person name="Saif S."/>
            <person name="Shea T."/>
            <person name="Shenoy N."/>
            <person name="Sisk P."/>
            <person name="Stolte C."/>
            <person name="Sykes S."/>
            <person name="Wortman J."/>
            <person name="Nusbaum C."/>
            <person name="Birren B."/>
        </authorList>
    </citation>
    <scope>NUCLEOTIDE SEQUENCE</scope>
    <source>
        <strain evidence="1">26406</strain>
    </source>
</reference>
<dbReference type="AlphaFoldDB" id="W9ZQQ1"/>
<dbReference type="Proteomes" id="UP000030703">
    <property type="component" value="Unassembled WGS sequence"/>
</dbReference>
<reference evidence="1" key="2">
    <citation type="submission" date="2014-02" db="EMBL/GenBank/DDBJ databases">
        <title>Annotation of the Genome Sequence of Fusarium oxysporum f. sp. melonis 26406.</title>
        <authorList>
            <consortium name="The Broad Institute Genomics Platform"/>
            <person name="Ma L.-J."/>
            <person name="Corby-Kistler H."/>
            <person name="Broz K."/>
            <person name="Gale L.R."/>
            <person name="Jonkers W."/>
            <person name="O'Donnell K."/>
            <person name="Ploetz R."/>
            <person name="Steinberg C."/>
            <person name="Schwartz D.C."/>
            <person name="VanEtten H."/>
            <person name="Zhou S."/>
            <person name="Young S.K."/>
            <person name="Zeng Q."/>
            <person name="Gargeya S."/>
            <person name="Fitzgerald M."/>
            <person name="Abouelleil A."/>
            <person name="Alvarado L."/>
            <person name="Chapman S.B."/>
            <person name="Gainer-Dewar J."/>
            <person name="Goldberg J."/>
            <person name="Griggs A."/>
            <person name="Gujja S."/>
            <person name="Hansen M."/>
            <person name="Howarth C."/>
            <person name="Imamovic A."/>
            <person name="Ireland A."/>
            <person name="Larimer J."/>
            <person name="McCowan C."/>
            <person name="Murphy C."/>
            <person name="Pearson M."/>
            <person name="Poon T.W."/>
            <person name="Priest M."/>
            <person name="Roberts A."/>
            <person name="Saif S."/>
            <person name="Shea T."/>
            <person name="Sykes S."/>
            <person name="Wortman J."/>
            <person name="Nusbaum C."/>
            <person name="Birren B."/>
        </authorList>
    </citation>
    <scope>NUCLEOTIDE SEQUENCE</scope>
    <source>
        <strain evidence="1">26406</strain>
    </source>
</reference>
<gene>
    <name evidence="1" type="ORF">FOMG_19770</name>
</gene>
<dbReference type="VEuPathDB" id="FungiDB:FOMG_19770"/>
<sequence length="64" mass="6796">MLENLAIGADTSAMLKDLAIRAGAMASALKKVALGVPGFEIIVVRLDMRHSLDSEGQGKEIDKE</sequence>
<dbReference type="HOGENOM" id="CLU_2873804_0_0_1"/>
<organism evidence="1">
    <name type="scientific">Fusarium oxysporum f. sp. melonis 26406</name>
    <dbReference type="NCBI Taxonomy" id="1089452"/>
    <lineage>
        <taxon>Eukaryota</taxon>
        <taxon>Fungi</taxon>
        <taxon>Dikarya</taxon>
        <taxon>Ascomycota</taxon>
        <taxon>Pezizomycotina</taxon>
        <taxon>Sordariomycetes</taxon>
        <taxon>Hypocreomycetidae</taxon>
        <taxon>Hypocreales</taxon>
        <taxon>Nectriaceae</taxon>
        <taxon>Fusarium</taxon>
        <taxon>Fusarium oxysporum species complex</taxon>
    </lineage>
</organism>
<feature type="non-terminal residue" evidence="1">
    <location>
        <position position="64"/>
    </location>
</feature>
<accession>W9ZQQ1</accession>
<dbReference type="EMBL" id="KI980866">
    <property type="protein sequence ID" value="EXK23451.1"/>
    <property type="molecule type" value="Genomic_DNA"/>
</dbReference>
<name>W9ZQQ1_FUSOX</name>
<proteinExistence type="predicted"/>
<protein>
    <submittedName>
        <fullName evidence="1">Uncharacterized protein</fullName>
    </submittedName>
</protein>
<evidence type="ECO:0000313" key="1">
    <source>
        <dbReference type="EMBL" id="EXK23451.1"/>
    </source>
</evidence>